<keyword evidence="8 15" id="KW-1133">Transmembrane helix</keyword>
<keyword evidence="5" id="KW-1003">Cell membrane</keyword>
<evidence type="ECO:0000256" key="10">
    <source>
        <dbReference type="ARBA" id="ARBA00023065"/>
    </source>
</evidence>
<evidence type="ECO:0000313" key="17">
    <source>
        <dbReference type="EMBL" id="CAE6456407.1"/>
    </source>
</evidence>
<comment type="subcellular location">
    <subcellularLocation>
        <location evidence="1">Cell membrane</location>
        <topology evidence="1">Multi-pass membrane protein</topology>
    </subcellularLocation>
</comment>
<evidence type="ECO:0000256" key="6">
    <source>
        <dbReference type="ARBA" id="ARBA00022692"/>
    </source>
</evidence>
<evidence type="ECO:0000256" key="14">
    <source>
        <dbReference type="SAM" id="MobiDB-lite"/>
    </source>
</evidence>
<protein>
    <recommendedName>
        <fullName evidence="3">ferric-chelate reductase (NADPH)</fullName>
        <ecNumber evidence="3">1.16.1.9</ecNumber>
    </recommendedName>
</protein>
<accession>A0A8H3BHV6</accession>
<feature type="region of interest" description="Disordered" evidence="14">
    <location>
        <begin position="86"/>
        <end position="112"/>
    </location>
</feature>
<dbReference type="SFLD" id="SFLDG01168">
    <property type="entry name" value="Ferric_reductase_subgroup_(FRE"/>
    <property type="match status" value="1"/>
</dbReference>
<name>A0A8H3BHV6_9AGAM</name>
<proteinExistence type="inferred from homology"/>
<feature type="domain" description="FAD-binding FR-type" evidence="16">
    <location>
        <begin position="329"/>
        <end position="454"/>
    </location>
</feature>
<evidence type="ECO:0000256" key="9">
    <source>
        <dbReference type="ARBA" id="ARBA00023002"/>
    </source>
</evidence>
<dbReference type="Proteomes" id="UP000663841">
    <property type="component" value="Unassembled WGS sequence"/>
</dbReference>
<feature type="transmembrane region" description="Helical" evidence="15">
    <location>
        <begin position="267"/>
        <end position="287"/>
    </location>
</feature>
<dbReference type="SUPFAM" id="SSF63380">
    <property type="entry name" value="Riboflavin synthase domain-like"/>
    <property type="match status" value="1"/>
</dbReference>
<gene>
    <name evidence="17" type="ORF">RDB_LOCUS139696</name>
</gene>
<feature type="transmembrane region" description="Helical" evidence="15">
    <location>
        <begin position="233"/>
        <end position="251"/>
    </location>
</feature>
<dbReference type="SFLD" id="SFLDS00052">
    <property type="entry name" value="Ferric_Reductase_Domain"/>
    <property type="match status" value="1"/>
</dbReference>
<dbReference type="GO" id="GO:0052851">
    <property type="term" value="F:ferric-chelate reductase (NADPH) activity"/>
    <property type="evidence" value="ECO:0007669"/>
    <property type="project" value="UniProtKB-EC"/>
</dbReference>
<feature type="transmembrane region" description="Helical" evidence="15">
    <location>
        <begin position="168"/>
        <end position="189"/>
    </location>
</feature>
<comment type="catalytic activity">
    <reaction evidence="13">
        <text>2 a Fe(II)-siderophore + NADP(+) + H(+) = 2 a Fe(III)-siderophore + NADPH</text>
        <dbReference type="Rhea" id="RHEA:28795"/>
        <dbReference type="Rhea" id="RHEA-COMP:11342"/>
        <dbReference type="Rhea" id="RHEA-COMP:11344"/>
        <dbReference type="ChEBI" id="CHEBI:15378"/>
        <dbReference type="ChEBI" id="CHEBI:29033"/>
        <dbReference type="ChEBI" id="CHEBI:29034"/>
        <dbReference type="ChEBI" id="CHEBI:57783"/>
        <dbReference type="ChEBI" id="CHEBI:58349"/>
        <dbReference type="EC" id="1.16.1.9"/>
    </reaction>
</comment>
<evidence type="ECO:0000256" key="8">
    <source>
        <dbReference type="ARBA" id="ARBA00022989"/>
    </source>
</evidence>
<evidence type="ECO:0000256" key="7">
    <source>
        <dbReference type="ARBA" id="ARBA00022982"/>
    </source>
</evidence>
<dbReference type="PROSITE" id="PS51384">
    <property type="entry name" value="FAD_FR"/>
    <property type="match status" value="1"/>
</dbReference>
<dbReference type="InterPro" id="IPR017938">
    <property type="entry name" value="Riboflavin_synthase-like_b-brl"/>
</dbReference>
<dbReference type="InterPro" id="IPR051410">
    <property type="entry name" value="Ferric/Cupric_Reductase"/>
</dbReference>
<dbReference type="EMBL" id="CAJMWW010000192">
    <property type="protein sequence ID" value="CAE6456407.1"/>
    <property type="molecule type" value="Genomic_DNA"/>
</dbReference>
<dbReference type="CDD" id="cd06186">
    <property type="entry name" value="NOX_Duox_like_FAD_NADP"/>
    <property type="match status" value="1"/>
</dbReference>
<dbReference type="GO" id="GO:0005886">
    <property type="term" value="C:plasma membrane"/>
    <property type="evidence" value="ECO:0007669"/>
    <property type="project" value="UniProtKB-SubCell"/>
</dbReference>
<comment type="similarity">
    <text evidence="2">Belongs to the ferric reductase (FRE) family.</text>
</comment>
<dbReference type="GO" id="GO:0015677">
    <property type="term" value="P:copper ion import"/>
    <property type="evidence" value="ECO:0007669"/>
    <property type="project" value="TreeGrafter"/>
</dbReference>
<feature type="transmembrane region" description="Helical" evidence="15">
    <location>
        <begin position="294"/>
        <end position="315"/>
    </location>
</feature>
<keyword evidence="7" id="KW-0249">Electron transport</keyword>
<dbReference type="InterPro" id="IPR013112">
    <property type="entry name" value="FAD-bd_8"/>
</dbReference>
<keyword evidence="9" id="KW-0560">Oxidoreductase</keyword>
<keyword evidence="10" id="KW-0406">Ion transport</keyword>
<evidence type="ECO:0000256" key="3">
    <source>
        <dbReference type="ARBA" id="ARBA00012668"/>
    </source>
</evidence>
<evidence type="ECO:0000313" key="18">
    <source>
        <dbReference type="Proteomes" id="UP000663841"/>
    </source>
</evidence>
<keyword evidence="11 15" id="KW-0472">Membrane</keyword>
<evidence type="ECO:0000256" key="2">
    <source>
        <dbReference type="ARBA" id="ARBA00006278"/>
    </source>
</evidence>
<dbReference type="Gene3D" id="3.40.50.80">
    <property type="entry name" value="Nucleotide-binding domain of ferredoxin-NADP reductase (FNR) module"/>
    <property type="match status" value="1"/>
</dbReference>
<keyword evidence="4" id="KW-0813">Transport</keyword>
<evidence type="ECO:0000256" key="4">
    <source>
        <dbReference type="ARBA" id="ARBA00022448"/>
    </source>
</evidence>
<dbReference type="Pfam" id="PF01794">
    <property type="entry name" value="Ferric_reduct"/>
    <property type="match status" value="1"/>
</dbReference>
<dbReference type="EC" id="1.16.1.9" evidence="3"/>
<evidence type="ECO:0000259" key="16">
    <source>
        <dbReference type="PROSITE" id="PS51384"/>
    </source>
</evidence>
<feature type="transmembrane region" description="Helical" evidence="15">
    <location>
        <begin position="195"/>
        <end position="221"/>
    </location>
</feature>
<dbReference type="PANTHER" id="PTHR32361:SF9">
    <property type="entry name" value="FERRIC REDUCTASE TRANSMEMBRANE COMPONENT 3-RELATED"/>
    <property type="match status" value="1"/>
</dbReference>
<evidence type="ECO:0000256" key="1">
    <source>
        <dbReference type="ARBA" id="ARBA00004651"/>
    </source>
</evidence>
<dbReference type="Pfam" id="PF08030">
    <property type="entry name" value="NAD_binding_6"/>
    <property type="match status" value="1"/>
</dbReference>
<evidence type="ECO:0000256" key="11">
    <source>
        <dbReference type="ARBA" id="ARBA00023136"/>
    </source>
</evidence>
<dbReference type="AlphaFoldDB" id="A0A8H3BHV6"/>
<dbReference type="SUPFAM" id="SSF52343">
    <property type="entry name" value="Ferredoxin reductase-like, C-terminal NADP-linked domain"/>
    <property type="match status" value="1"/>
</dbReference>
<dbReference type="GO" id="GO:0006826">
    <property type="term" value="P:iron ion transport"/>
    <property type="evidence" value="ECO:0007669"/>
    <property type="project" value="TreeGrafter"/>
</dbReference>
<keyword evidence="12" id="KW-0325">Glycoprotein</keyword>
<dbReference type="GO" id="GO:0006879">
    <property type="term" value="P:intracellular iron ion homeostasis"/>
    <property type="evidence" value="ECO:0007669"/>
    <property type="project" value="TreeGrafter"/>
</dbReference>
<dbReference type="PANTHER" id="PTHR32361">
    <property type="entry name" value="FERRIC/CUPRIC REDUCTASE TRANSMEMBRANE COMPONENT"/>
    <property type="match status" value="1"/>
</dbReference>
<dbReference type="InterPro" id="IPR017927">
    <property type="entry name" value="FAD-bd_FR_type"/>
</dbReference>
<dbReference type="InterPro" id="IPR039261">
    <property type="entry name" value="FNR_nucleotide-bd"/>
</dbReference>
<evidence type="ECO:0000256" key="5">
    <source>
        <dbReference type="ARBA" id="ARBA00022475"/>
    </source>
</evidence>
<evidence type="ECO:0000256" key="15">
    <source>
        <dbReference type="SAM" id="Phobius"/>
    </source>
</evidence>
<dbReference type="InterPro" id="IPR013130">
    <property type="entry name" value="Fe3_Rdtase_TM_dom"/>
</dbReference>
<keyword evidence="6 15" id="KW-0812">Transmembrane</keyword>
<dbReference type="Pfam" id="PF08022">
    <property type="entry name" value="FAD_binding_8"/>
    <property type="match status" value="1"/>
</dbReference>
<reference evidence="17" key="1">
    <citation type="submission" date="2021-01" db="EMBL/GenBank/DDBJ databases">
        <authorList>
            <person name="Kaushik A."/>
        </authorList>
    </citation>
    <scope>NUCLEOTIDE SEQUENCE</scope>
    <source>
        <strain evidence="17">AG3-T5</strain>
    </source>
</reference>
<evidence type="ECO:0000256" key="12">
    <source>
        <dbReference type="ARBA" id="ARBA00023180"/>
    </source>
</evidence>
<feature type="transmembrane region" description="Helical" evidence="15">
    <location>
        <begin position="18"/>
        <end position="38"/>
    </location>
</feature>
<comment type="caution">
    <text evidence="17">The sequence shown here is derived from an EMBL/GenBank/DDBJ whole genome shotgun (WGS) entry which is preliminary data.</text>
</comment>
<evidence type="ECO:0000256" key="13">
    <source>
        <dbReference type="ARBA" id="ARBA00048483"/>
    </source>
</evidence>
<sequence>MAGAAAATPSTPLSNDDIGFYTDILILFVLLFFTITALPRLFARLSHRTAWKDGWIILRGSSSSVSKFSSSANSSAFTVSRKPTYTSKGGLSRATSEKRLGGLGSTESETFESSYAPQSFNVNVVPHLRAARGIQGHEPTRVPSYHAMLHPVSKLFTARYAGYSIGQYIVLFGYAALITVAMFLFASPVKNIKRAGFVCISQIPIVFALGTKNSLAGWLVGMGYEKLNYIHRWVGQLMFITGLFHVVGYLVKWTKSGVLPIAAKNQFWGWMAFGGLVFCAILSLPAIRRSSYTIFWHSHWIGLVIMVFAGCLHVPECIPYCVAAGAIYGLDQLMRIVKSHWVTATITPVPEMKCTQISIPNLTRGWRAGQHVRVRILSTGMGPLGWAEAHPFTIASVSNASGQGDGLTLLAKRVGDWTGNLYTLSQGSSTEKGLGIGRNVSMIIEGPYGGPGPCIFASFTSAVIVTGGSGVTFATSAVEELIVQAEQGNAKTRSIDLVWIVQEHKSAAPLLPVFAALSSRASTIHTLAMRVMIHYTRASESSPSNISELVGHDLISFVAGRPDITQTVSEAVRRTAVGGTAGGVVVGVCGPQALVEDVWKAERAVGNEVRKAAGGVEVHEEAFGW</sequence>
<organism evidence="17 18">
    <name type="scientific">Rhizoctonia solani</name>
    <dbReference type="NCBI Taxonomy" id="456999"/>
    <lineage>
        <taxon>Eukaryota</taxon>
        <taxon>Fungi</taxon>
        <taxon>Dikarya</taxon>
        <taxon>Basidiomycota</taxon>
        <taxon>Agaricomycotina</taxon>
        <taxon>Agaricomycetes</taxon>
        <taxon>Cantharellales</taxon>
        <taxon>Ceratobasidiaceae</taxon>
        <taxon>Rhizoctonia</taxon>
    </lineage>
</organism>
<dbReference type="InterPro" id="IPR013121">
    <property type="entry name" value="Fe_red_NAD-bd_6"/>
</dbReference>